<dbReference type="GO" id="GO:0032263">
    <property type="term" value="P:GMP salvage"/>
    <property type="evidence" value="ECO:0007669"/>
    <property type="project" value="TreeGrafter"/>
</dbReference>
<dbReference type="Gene3D" id="3.40.50.2020">
    <property type="match status" value="1"/>
</dbReference>
<name>X1UYN6_9ZZZZ</name>
<dbReference type="PANTHER" id="PTHR43340">
    <property type="entry name" value="HYPOXANTHINE-GUANINE PHOSPHORIBOSYLTRANSFERASE"/>
    <property type="match status" value="1"/>
</dbReference>
<dbReference type="SUPFAM" id="SSF53271">
    <property type="entry name" value="PRTase-like"/>
    <property type="match status" value="1"/>
</dbReference>
<evidence type="ECO:0000313" key="2">
    <source>
        <dbReference type="EMBL" id="GAJ22628.1"/>
    </source>
</evidence>
<dbReference type="AlphaFoldDB" id="X1UYN6"/>
<accession>X1UYN6</accession>
<dbReference type="InterPro" id="IPR000836">
    <property type="entry name" value="PRTase_dom"/>
</dbReference>
<evidence type="ECO:0000259" key="1">
    <source>
        <dbReference type="Pfam" id="PF00156"/>
    </source>
</evidence>
<dbReference type="GO" id="GO:0046100">
    <property type="term" value="P:hypoxanthine metabolic process"/>
    <property type="evidence" value="ECO:0007669"/>
    <property type="project" value="TreeGrafter"/>
</dbReference>
<dbReference type="PANTHER" id="PTHR43340:SF1">
    <property type="entry name" value="HYPOXANTHINE PHOSPHORIBOSYLTRANSFERASE"/>
    <property type="match status" value="1"/>
</dbReference>
<dbReference type="GO" id="GO:0004422">
    <property type="term" value="F:hypoxanthine phosphoribosyltransferase activity"/>
    <property type="evidence" value="ECO:0007669"/>
    <property type="project" value="TreeGrafter"/>
</dbReference>
<dbReference type="InterPro" id="IPR050408">
    <property type="entry name" value="HGPRT"/>
</dbReference>
<organism evidence="2">
    <name type="scientific">marine sediment metagenome</name>
    <dbReference type="NCBI Taxonomy" id="412755"/>
    <lineage>
        <taxon>unclassified sequences</taxon>
        <taxon>metagenomes</taxon>
        <taxon>ecological metagenomes</taxon>
    </lineage>
</organism>
<sequence length="90" mass="10247">VRGRDILVVEDIVDTGLTTSFLLDYLRKKKPASLKLCTLTDKPSRRQVSVSIDYLGFTVPDRFLVGYGLDWNQKFRNLPAICVLEDEEQG</sequence>
<dbReference type="GO" id="GO:0006178">
    <property type="term" value="P:guanine salvage"/>
    <property type="evidence" value="ECO:0007669"/>
    <property type="project" value="TreeGrafter"/>
</dbReference>
<proteinExistence type="predicted"/>
<dbReference type="GO" id="GO:0005829">
    <property type="term" value="C:cytosol"/>
    <property type="evidence" value="ECO:0007669"/>
    <property type="project" value="TreeGrafter"/>
</dbReference>
<dbReference type="InterPro" id="IPR029057">
    <property type="entry name" value="PRTase-like"/>
</dbReference>
<feature type="non-terminal residue" evidence="2">
    <location>
        <position position="1"/>
    </location>
</feature>
<dbReference type="EMBL" id="BARW01038422">
    <property type="protein sequence ID" value="GAJ22628.1"/>
    <property type="molecule type" value="Genomic_DNA"/>
</dbReference>
<dbReference type="Pfam" id="PF00156">
    <property type="entry name" value="Pribosyltran"/>
    <property type="match status" value="1"/>
</dbReference>
<dbReference type="GO" id="GO:0000287">
    <property type="term" value="F:magnesium ion binding"/>
    <property type="evidence" value="ECO:0007669"/>
    <property type="project" value="TreeGrafter"/>
</dbReference>
<dbReference type="CDD" id="cd06223">
    <property type="entry name" value="PRTases_typeI"/>
    <property type="match status" value="1"/>
</dbReference>
<comment type="caution">
    <text evidence="2">The sequence shown here is derived from an EMBL/GenBank/DDBJ whole genome shotgun (WGS) entry which is preliminary data.</text>
</comment>
<dbReference type="GO" id="GO:0032264">
    <property type="term" value="P:IMP salvage"/>
    <property type="evidence" value="ECO:0007669"/>
    <property type="project" value="TreeGrafter"/>
</dbReference>
<feature type="domain" description="Phosphoribosyltransferase" evidence="1">
    <location>
        <begin position="1"/>
        <end position="70"/>
    </location>
</feature>
<gene>
    <name evidence="2" type="ORF">S12H4_58975</name>
</gene>
<protein>
    <recommendedName>
        <fullName evidence="1">Phosphoribosyltransferase domain-containing protein</fullName>
    </recommendedName>
</protein>
<reference evidence="2" key="1">
    <citation type="journal article" date="2014" name="Front. Microbiol.">
        <title>High frequency of phylogenetically diverse reductive dehalogenase-homologous genes in deep subseafloor sedimentary metagenomes.</title>
        <authorList>
            <person name="Kawai M."/>
            <person name="Futagami T."/>
            <person name="Toyoda A."/>
            <person name="Takaki Y."/>
            <person name="Nishi S."/>
            <person name="Hori S."/>
            <person name="Arai W."/>
            <person name="Tsubouchi T."/>
            <person name="Morono Y."/>
            <person name="Uchiyama I."/>
            <person name="Ito T."/>
            <person name="Fujiyama A."/>
            <person name="Inagaki F."/>
            <person name="Takami H."/>
        </authorList>
    </citation>
    <scope>NUCLEOTIDE SEQUENCE</scope>
    <source>
        <strain evidence="2">Expedition CK06-06</strain>
    </source>
</reference>